<keyword evidence="3" id="KW-1185">Reference proteome</keyword>
<dbReference type="Proteomes" id="UP001370348">
    <property type="component" value="Chromosome"/>
</dbReference>
<evidence type="ECO:0000256" key="1">
    <source>
        <dbReference type="SAM" id="MobiDB-lite"/>
    </source>
</evidence>
<reference evidence="2 3" key="1">
    <citation type="submission" date="2021-12" db="EMBL/GenBank/DDBJ databases">
        <title>Discovery of the Pendulisporaceae a myxobacterial family with distinct sporulation behavior and unique specialized metabolism.</title>
        <authorList>
            <person name="Garcia R."/>
            <person name="Popoff A."/>
            <person name="Bader C.D."/>
            <person name="Loehr J."/>
            <person name="Walesch S."/>
            <person name="Walt C."/>
            <person name="Boldt J."/>
            <person name="Bunk B."/>
            <person name="Haeckl F.J.F.P.J."/>
            <person name="Gunesch A.P."/>
            <person name="Birkelbach J."/>
            <person name="Nuebel U."/>
            <person name="Pietschmann T."/>
            <person name="Bach T."/>
            <person name="Mueller R."/>
        </authorList>
    </citation>
    <scope>NUCLEOTIDE SEQUENCE [LARGE SCALE GENOMIC DNA]</scope>
    <source>
        <strain evidence="2 3">MSr11954</strain>
    </source>
</reference>
<proteinExistence type="predicted"/>
<sequence length="137" mass="14708">MIEPSVKNLEDTHARTTEAQGRGERRTKRSTQKKEALQFLLEAVADRSEVEAVALVDMRGNIVAGTGLPHDLAGIAKVAGPVARGEECVDFDVVTATSDLFLRTVDAGDESLYLVALGSRVRKMNDAALAITRISVS</sequence>
<name>A0ABZ2M3L2_9BACT</name>
<dbReference type="EMBL" id="CP089984">
    <property type="protein sequence ID" value="WXB16606.1"/>
    <property type="molecule type" value="Genomic_DNA"/>
</dbReference>
<gene>
    <name evidence="2" type="ORF">LZC94_04840</name>
</gene>
<organism evidence="2 3">
    <name type="scientific">Pendulispora albinea</name>
    <dbReference type="NCBI Taxonomy" id="2741071"/>
    <lineage>
        <taxon>Bacteria</taxon>
        <taxon>Pseudomonadati</taxon>
        <taxon>Myxococcota</taxon>
        <taxon>Myxococcia</taxon>
        <taxon>Myxococcales</taxon>
        <taxon>Sorangiineae</taxon>
        <taxon>Pendulisporaceae</taxon>
        <taxon>Pendulispora</taxon>
    </lineage>
</organism>
<evidence type="ECO:0000313" key="3">
    <source>
        <dbReference type="Proteomes" id="UP001370348"/>
    </source>
</evidence>
<dbReference type="RefSeq" id="WP_394826232.1">
    <property type="nucleotide sequence ID" value="NZ_CP089984.1"/>
</dbReference>
<evidence type="ECO:0000313" key="2">
    <source>
        <dbReference type="EMBL" id="WXB16606.1"/>
    </source>
</evidence>
<feature type="region of interest" description="Disordered" evidence="1">
    <location>
        <begin position="1"/>
        <end position="33"/>
    </location>
</feature>
<protein>
    <recommendedName>
        <fullName evidence="4">Roadblock/LAMTOR2 domain-containing protein</fullName>
    </recommendedName>
</protein>
<feature type="compositionally biased region" description="Basic and acidic residues" evidence="1">
    <location>
        <begin position="8"/>
        <end position="24"/>
    </location>
</feature>
<evidence type="ECO:0008006" key="4">
    <source>
        <dbReference type="Google" id="ProtNLM"/>
    </source>
</evidence>
<accession>A0ABZ2M3L2</accession>